<evidence type="ECO:0000313" key="8">
    <source>
        <dbReference type="EMBL" id="TDM12337.1"/>
    </source>
</evidence>
<keyword evidence="4 6" id="KW-0808">Transferase</keyword>
<evidence type="ECO:0000256" key="4">
    <source>
        <dbReference type="ARBA" id="ARBA00022679"/>
    </source>
</evidence>
<dbReference type="InterPro" id="IPR014776">
    <property type="entry name" value="4pyrrole_Mease_sub2"/>
</dbReference>
<evidence type="ECO:0000259" key="7">
    <source>
        <dbReference type="Pfam" id="PF00590"/>
    </source>
</evidence>
<dbReference type="OrthoDB" id="9809084at2"/>
<proteinExistence type="inferred from homology"/>
<organism evidence="8 9">
    <name type="scientific">Macrococcus bovicus</name>
    <dbReference type="NCBI Taxonomy" id="69968"/>
    <lineage>
        <taxon>Bacteria</taxon>
        <taxon>Bacillati</taxon>
        <taxon>Bacillota</taxon>
        <taxon>Bacilli</taxon>
        <taxon>Bacillales</taxon>
        <taxon>Staphylococcaceae</taxon>
        <taxon>Macrococcus</taxon>
    </lineage>
</organism>
<dbReference type="InterPro" id="IPR035996">
    <property type="entry name" value="4pyrrol_Methylase_sf"/>
</dbReference>
<dbReference type="Proteomes" id="UP000294843">
    <property type="component" value="Unassembled WGS sequence"/>
</dbReference>
<keyword evidence="3 6" id="KW-0489">Methyltransferase</keyword>
<dbReference type="PANTHER" id="PTHR46111">
    <property type="entry name" value="RIBOSOMAL RNA SMALL SUBUNIT METHYLTRANSFERASE I"/>
    <property type="match status" value="1"/>
</dbReference>
<dbReference type="EC" id="2.1.1.198" evidence="6"/>
<comment type="subcellular location">
    <subcellularLocation>
        <location evidence="6">Cytoplasm</location>
    </subcellularLocation>
</comment>
<comment type="catalytic activity">
    <reaction evidence="6">
        <text>cytidine(1402) in 16S rRNA + S-adenosyl-L-methionine = 2'-O-methylcytidine(1402) in 16S rRNA + S-adenosyl-L-homocysteine + H(+)</text>
        <dbReference type="Rhea" id="RHEA:42924"/>
        <dbReference type="Rhea" id="RHEA-COMP:10285"/>
        <dbReference type="Rhea" id="RHEA-COMP:10286"/>
        <dbReference type="ChEBI" id="CHEBI:15378"/>
        <dbReference type="ChEBI" id="CHEBI:57856"/>
        <dbReference type="ChEBI" id="CHEBI:59789"/>
        <dbReference type="ChEBI" id="CHEBI:74495"/>
        <dbReference type="ChEBI" id="CHEBI:82748"/>
        <dbReference type="EC" id="2.1.1.198"/>
    </reaction>
</comment>
<comment type="similarity">
    <text evidence="6">Belongs to the methyltransferase superfamily. RsmI family.</text>
</comment>
<evidence type="ECO:0000256" key="5">
    <source>
        <dbReference type="ARBA" id="ARBA00022691"/>
    </source>
</evidence>
<dbReference type="AlphaFoldDB" id="A0A4R6BVB4"/>
<dbReference type="InterPro" id="IPR008189">
    <property type="entry name" value="rRNA_ssu_MeTfrase_I"/>
</dbReference>
<evidence type="ECO:0000256" key="2">
    <source>
        <dbReference type="ARBA" id="ARBA00022552"/>
    </source>
</evidence>
<keyword evidence="2 6" id="KW-0698">rRNA processing</keyword>
<comment type="function">
    <text evidence="6">Catalyzes the 2'-O-methylation of the ribose of cytidine 1402 (C1402) in 16S rRNA.</text>
</comment>
<dbReference type="InterPro" id="IPR018063">
    <property type="entry name" value="SAM_MeTrfase_RsmI_CS"/>
</dbReference>
<dbReference type="EMBL" id="SCWF01000017">
    <property type="protein sequence ID" value="TDM12337.1"/>
    <property type="molecule type" value="Genomic_DNA"/>
</dbReference>
<reference evidence="8 9" key="1">
    <citation type="submission" date="2019-01" db="EMBL/GenBank/DDBJ databases">
        <title>Draft genome sequences of the type strains of six Macrococcus species.</title>
        <authorList>
            <person name="Mazhar S."/>
            <person name="Altermann E."/>
            <person name="Hill C."/>
            <person name="Mcauliffe O."/>
        </authorList>
    </citation>
    <scope>NUCLEOTIDE SEQUENCE [LARGE SCALE GENOMIC DNA]</scope>
    <source>
        <strain evidence="8 9">ATCC 51825</strain>
    </source>
</reference>
<dbReference type="Pfam" id="PF00590">
    <property type="entry name" value="TP_methylase"/>
    <property type="match status" value="1"/>
</dbReference>
<evidence type="ECO:0000256" key="6">
    <source>
        <dbReference type="HAMAP-Rule" id="MF_01877"/>
    </source>
</evidence>
<comment type="caution">
    <text evidence="8">The sequence shown here is derived from an EMBL/GenBank/DDBJ whole genome shotgun (WGS) entry which is preliminary data.</text>
</comment>
<dbReference type="GO" id="GO:0070677">
    <property type="term" value="F:rRNA (cytosine-2'-O-)-methyltransferase activity"/>
    <property type="evidence" value="ECO:0007669"/>
    <property type="project" value="UniProtKB-UniRule"/>
</dbReference>
<protein>
    <recommendedName>
        <fullName evidence="6">Ribosomal RNA small subunit methyltransferase I</fullName>
        <ecNumber evidence="6">2.1.1.198</ecNumber>
    </recommendedName>
    <alternativeName>
        <fullName evidence="6">16S rRNA 2'-O-ribose C1402 methyltransferase</fullName>
    </alternativeName>
    <alternativeName>
        <fullName evidence="6">rRNA (cytidine-2'-O-)-methyltransferase RsmI</fullName>
    </alternativeName>
</protein>
<evidence type="ECO:0000256" key="3">
    <source>
        <dbReference type="ARBA" id="ARBA00022603"/>
    </source>
</evidence>
<dbReference type="PROSITE" id="PS01296">
    <property type="entry name" value="RSMI"/>
    <property type="match status" value="1"/>
</dbReference>
<dbReference type="PANTHER" id="PTHR46111:SF1">
    <property type="entry name" value="RIBOSOMAL RNA SMALL SUBUNIT METHYLTRANSFERASE I"/>
    <property type="match status" value="1"/>
</dbReference>
<dbReference type="Gene3D" id="3.30.950.10">
    <property type="entry name" value="Methyltransferase, Cobalt-precorrin-4 Transmethylase, Domain 2"/>
    <property type="match status" value="1"/>
</dbReference>
<dbReference type="SUPFAM" id="SSF53790">
    <property type="entry name" value="Tetrapyrrole methylase"/>
    <property type="match status" value="1"/>
</dbReference>
<name>A0A4R6BVB4_9STAP</name>
<keyword evidence="5 6" id="KW-0949">S-adenosyl-L-methionine</keyword>
<dbReference type="PIRSF" id="PIRSF005917">
    <property type="entry name" value="MTase_YraL"/>
    <property type="match status" value="1"/>
</dbReference>
<dbReference type="Gene3D" id="3.40.1010.10">
    <property type="entry name" value="Cobalt-precorrin-4 Transmethylase, Domain 1"/>
    <property type="match status" value="1"/>
</dbReference>
<accession>A0A4R6BVB4</accession>
<dbReference type="RefSeq" id="WP_133452638.1">
    <property type="nucleotide sequence ID" value="NZ_SCWF01000017.1"/>
</dbReference>
<dbReference type="FunFam" id="3.40.1010.10:FF:000002">
    <property type="entry name" value="Ribosomal RNA small subunit methyltransferase I"/>
    <property type="match status" value="1"/>
</dbReference>
<dbReference type="InterPro" id="IPR014777">
    <property type="entry name" value="4pyrrole_Mease_sub1"/>
</dbReference>
<dbReference type="GO" id="GO:0005737">
    <property type="term" value="C:cytoplasm"/>
    <property type="evidence" value="ECO:0007669"/>
    <property type="project" value="UniProtKB-SubCell"/>
</dbReference>
<feature type="domain" description="Tetrapyrrole methylase" evidence="7">
    <location>
        <begin position="2"/>
        <end position="199"/>
    </location>
</feature>
<dbReference type="NCBIfam" id="TIGR00096">
    <property type="entry name" value="16S rRNA (cytidine(1402)-2'-O)-methyltransferase"/>
    <property type="match status" value="1"/>
</dbReference>
<keyword evidence="9" id="KW-1185">Reference proteome</keyword>
<dbReference type="InterPro" id="IPR000878">
    <property type="entry name" value="4pyrrol_Mease"/>
</dbReference>
<evidence type="ECO:0000313" key="9">
    <source>
        <dbReference type="Proteomes" id="UP000294843"/>
    </source>
</evidence>
<evidence type="ECO:0000256" key="1">
    <source>
        <dbReference type="ARBA" id="ARBA00022490"/>
    </source>
</evidence>
<dbReference type="HAMAP" id="MF_01877">
    <property type="entry name" value="16SrRNA_methyltr_I"/>
    <property type="match status" value="1"/>
</dbReference>
<keyword evidence="1 6" id="KW-0963">Cytoplasm</keyword>
<dbReference type="FunFam" id="3.30.950.10:FF:000002">
    <property type="entry name" value="Ribosomal RNA small subunit methyltransferase I"/>
    <property type="match status" value="1"/>
</dbReference>
<sequence>MTLYLVGTPIGNLEDITFRAVRILKEVDIIACEDTRVTGKLTSHYDIATPLKSYHEHNKDKMTEQLVELLVAGKTVALVSDAGLPLISDPGYELVIAVREAGIRVETVPGPNAALTALMTSGLSSYSFLFSGFLPRKDSEKMARLETLMNEPHSIILYESPYRVKDTLAAIEKIDKNRRVALGRELTKKFEQVVTLPVNALLQELEVSIPAKGEFVIVIDGQYETDEADMWWHQLSINEHVEYYMKKDLSSKEAIKQVSLDRNIKKREVYESYHIDK</sequence>
<dbReference type="CDD" id="cd11648">
    <property type="entry name" value="RsmI"/>
    <property type="match status" value="1"/>
</dbReference>
<gene>
    <name evidence="6 8" type="primary">rsmI</name>
    <name evidence="8" type="ORF">ERX55_11000</name>
</gene>